<dbReference type="SUPFAM" id="SSF75712">
    <property type="entry name" value="Rad50 coiled-coil Zn hook"/>
    <property type="match status" value="1"/>
</dbReference>
<organism evidence="3">
    <name type="scientific">marine sediment metagenome</name>
    <dbReference type="NCBI Taxonomy" id="412755"/>
    <lineage>
        <taxon>unclassified sequences</taxon>
        <taxon>metagenomes</taxon>
        <taxon>ecological metagenomes</taxon>
    </lineage>
</organism>
<feature type="coiled-coil region" evidence="1">
    <location>
        <begin position="101"/>
        <end position="128"/>
    </location>
</feature>
<comment type="caution">
    <text evidence="3">The sequence shown here is derived from an EMBL/GenBank/DDBJ whole genome shotgun (WGS) entry which is preliminary data.</text>
</comment>
<feature type="region of interest" description="Disordered" evidence="2">
    <location>
        <begin position="1"/>
        <end position="36"/>
    </location>
</feature>
<feature type="non-terminal residue" evidence="3">
    <location>
        <position position="1"/>
    </location>
</feature>
<sequence>NSFRKGSSHRSSEETRRIFMSKRKKQPKKYSDHFGRDKPLQAFQGRCKNKACSIAVFDKTLEKNGGLCPFCSDVLRQHRYWKKLEKGEEKEGKGKKRQSRVEKATELLSQLTEEERELLLTYIEKEEQR</sequence>
<dbReference type="AlphaFoldDB" id="A0A0F9KEC7"/>
<proteinExistence type="predicted"/>
<gene>
    <name evidence="3" type="ORF">LCGC14_1341480</name>
</gene>
<name>A0A0F9KEC7_9ZZZZ</name>
<keyword evidence="1" id="KW-0175">Coiled coil</keyword>
<evidence type="ECO:0000256" key="2">
    <source>
        <dbReference type="SAM" id="MobiDB-lite"/>
    </source>
</evidence>
<reference evidence="3" key="1">
    <citation type="journal article" date="2015" name="Nature">
        <title>Complex archaea that bridge the gap between prokaryotes and eukaryotes.</title>
        <authorList>
            <person name="Spang A."/>
            <person name="Saw J.H."/>
            <person name="Jorgensen S.L."/>
            <person name="Zaremba-Niedzwiedzka K."/>
            <person name="Martijn J."/>
            <person name="Lind A.E."/>
            <person name="van Eijk R."/>
            <person name="Schleper C."/>
            <person name="Guy L."/>
            <person name="Ettema T.J."/>
        </authorList>
    </citation>
    <scope>NUCLEOTIDE SEQUENCE</scope>
</reference>
<protein>
    <submittedName>
        <fullName evidence="3">Uncharacterized protein</fullName>
    </submittedName>
</protein>
<feature type="compositionally biased region" description="Basic residues" evidence="2">
    <location>
        <begin position="19"/>
        <end position="28"/>
    </location>
</feature>
<dbReference type="EMBL" id="LAZR01008209">
    <property type="protein sequence ID" value="KKM80268.1"/>
    <property type="molecule type" value="Genomic_DNA"/>
</dbReference>
<evidence type="ECO:0000256" key="1">
    <source>
        <dbReference type="SAM" id="Coils"/>
    </source>
</evidence>
<evidence type="ECO:0000313" key="3">
    <source>
        <dbReference type="EMBL" id="KKM80268.1"/>
    </source>
</evidence>
<accession>A0A0F9KEC7</accession>